<dbReference type="AlphaFoldDB" id="A0A9W4GGA1"/>
<sequence length="158" mass="18360">MRFSSLAIVYQIASIFVTSKAWAIMDHIFEQSKIFNCGGVDVGYYEFAVQRRTVLSRSASGRNPRPWSLVVQELFKNKPMGEEDPPVMFRDDYSTSLTYYKLDEKTRLMNYGSHNLRTDYVVAIDPRRRACSMILKTQEEARDNSWLGEPSFEFCTIK</sequence>
<dbReference type="EMBL" id="CAJHIT010000008">
    <property type="protein sequence ID" value="CAD6504381.1"/>
    <property type="molecule type" value="Genomic_DNA"/>
</dbReference>
<accession>A0A9W4GGA1</accession>
<evidence type="ECO:0000313" key="2">
    <source>
        <dbReference type="EMBL" id="CAD6504382.1"/>
    </source>
</evidence>
<dbReference type="Proteomes" id="UP000683417">
    <property type="component" value="Unassembled WGS sequence"/>
</dbReference>
<reference evidence="2" key="1">
    <citation type="submission" date="2020-10" db="EMBL/GenBank/DDBJ databases">
        <authorList>
            <person name="Muller C M."/>
        </authorList>
    </citation>
    <scope>NUCLEOTIDE SEQUENCE</scope>
    <source>
        <strain evidence="2">THUN-12</strain>
    </source>
</reference>
<dbReference type="EMBL" id="CAJHIT010000008">
    <property type="protein sequence ID" value="CAD6504382.1"/>
    <property type="molecule type" value="Genomic_DNA"/>
</dbReference>
<evidence type="ECO:0000313" key="3">
    <source>
        <dbReference type="Proteomes" id="UP000683417"/>
    </source>
</evidence>
<organism evidence="2 3">
    <name type="scientific">Blumeria graminis f. sp. triticale</name>
    <dbReference type="NCBI Taxonomy" id="1689686"/>
    <lineage>
        <taxon>Eukaryota</taxon>
        <taxon>Fungi</taxon>
        <taxon>Dikarya</taxon>
        <taxon>Ascomycota</taxon>
        <taxon>Pezizomycotina</taxon>
        <taxon>Leotiomycetes</taxon>
        <taxon>Erysiphales</taxon>
        <taxon>Erysiphaceae</taxon>
        <taxon>Blumeria</taxon>
    </lineage>
</organism>
<name>A0A9W4GGA1_BLUGR</name>
<comment type="caution">
    <text evidence="2">The sequence shown here is derived from an EMBL/GenBank/DDBJ whole genome shotgun (WGS) entry which is preliminary data.</text>
</comment>
<proteinExistence type="predicted"/>
<evidence type="ECO:0000313" key="1">
    <source>
        <dbReference type="EMBL" id="CAD6504381.1"/>
    </source>
</evidence>
<gene>
    <name evidence="1" type="ORF">BGTH12_LOCUS5739</name>
    <name evidence="2" type="ORF">BGTH12_LOCUS5740</name>
</gene>
<protein>
    <submittedName>
        <fullName evidence="1">BgTH12-06111</fullName>
    </submittedName>
    <submittedName>
        <fullName evidence="2">BgTH12-06112</fullName>
    </submittedName>
</protein>